<evidence type="ECO:0000256" key="2">
    <source>
        <dbReference type="SAM" id="Phobius"/>
    </source>
</evidence>
<keyword evidence="2" id="KW-0812">Transmembrane</keyword>
<feature type="transmembrane region" description="Helical" evidence="2">
    <location>
        <begin position="28"/>
        <end position="48"/>
    </location>
</feature>
<gene>
    <name evidence="3" type="ORF">SVIM_LOCUS378128</name>
</gene>
<evidence type="ECO:0000256" key="1">
    <source>
        <dbReference type="SAM" id="MobiDB-lite"/>
    </source>
</evidence>
<name>A0A6N2MJ93_SALVM</name>
<feature type="region of interest" description="Disordered" evidence="1">
    <location>
        <begin position="1"/>
        <end position="20"/>
    </location>
</feature>
<reference evidence="3" key="1">
    <citation type="submission" date="2019-03" db="EMBL/GenBank/DDBJ databases">
        <authorList>
            <person name="Mank J."/>
            <person name="Almeida P."/>
        </authorList>
    </citation>
    <scope>NUCLEOTIDE SEQUENCE</scope>
    <source>
        <strain evidence="3">78183</strain>
    </source>
</reference>
<accession>A0A6N2MJ93</accession>
<proteinExistence type="predicted"/>
<dbReference type="AlphaFoldDB" id="A0A6N2MJ93"/>
<sequence>MIAKSAKCRGRSGKRVQLAKPTRPNPHAYLILIISTKIKILCALISLLNPRTETRAQRDLKIFDISLEFFSANCNR</sequence>
<evidence type="ECO:0000313" key="3">
    <source>
        <dbReference type="EMBL" id="VFU54242.1"/>
    </source>
</evidence>
<keyword evidence="2" id="KW-0472">Membrane</keyword>
<dbReference type="EMBL" id="CAADRP010001830">
    <property type="protein sequence ID" value="VFU54242.1"/>
    <property type="molecule type" value="Genomic_DNA"/>
</dbReference>
<keyword evidence="2" id="KW-1133">Transmembrane helix</keyword>
<feature type="compositionally biased region" description="Basic residues" evidence="1">
    <location>
        <begin position="1"/>
        <end position="14"/>
    </location>
</feature>
<organism evidence="3">
    <name type="scientific">Salix viminalis</name>
    <name type="common">Common osier</name>
    <name type="synonym">Basket willow</name>
    <dbReference type="NCBI Taxonomy" id="40686"/>
    <lineage>
        <taxon>Eukaryota</taxon>
        <taxon>Viridiplantae</taxon>
        <taxon>Streptophyta</taxon>
        <taxon>Embryophyta</taxon>
        <taxon>Tracheophyta</taxon>
        <taxon>Spermatophyta</taxon>
        <taxon>Magnoliopsida</taxon>
        <taxon>eudicotyledons</taxon>
        <taxon>Gunneridae</taxon>
        <taxon>Pentapetalae</taxon>
        <taxon>rosids</taxon>
        <taxon>fabids</taxon>
        <taxon>Malpighiales</taxon>
        <taxon>Salicaceae</taxon>
        <taxon>Saliceae</taxon>
        <taxon>Salix</taxon>
    </lineage>
</organism>
<protein>
    <submittedName>
        <fullName evidence="3">Uncharacterized protein</fullName>
    </submittedName>
</protein>